<feature type="domain" description="Polysaccharide lyase 14" evidence="3">
    <location>
        <begin position="133"/>
        <end position="307"/>
    </location>
</feature>
<dbReference type="InterPro" id="IPR048958">
    <property type="entry name" value="Polysacc_lyase_14"/>
</dbReference>
<sequence>MIPTMFLICSALGAVLSLSLNETLLSPLEFPLSLTTTTFVTETVTVIVTPSSTVLPSTAQPSSTSPPSSTSWISPSNISDISSAFNVTKFSDNQKNLQVVDEGEVPAEANARLFMEGTQYAQSFLEVLEEDDSSGSSVLQVLYPEGSINPANSPRGGAQFYASPLDITNATNVTFTYSILFPEDFDFVKGGKLPGLYGGRTGCSGGDAAVTCFSTRLMWRAGGQGELYLYSPKDKQTKDLCDDNHSVCDAAYGLSIGRGSFKFAPGKWTRLSQTVTLNTPGEQDGSFTLDVDGEQVIDRKDVFYRDNLGYGPESTGKKSRDGKSRGTQVKTPNPAHHQIGTGPLGLGGLLRREDPTLDELFIQDGDEAFGTQESTSNDGPVGFKGIFFRYQSCFTVSCAWINGFDSTFFGGHESEWASPRDQYVWFKNFSMSCNA</sequence>
<feature type="domain" description="Polysaccharide lyase 14" evidence="3">
    <location>
        <begin position="405"/>
        <end position="429"/>
    </location>
</feature>
<dbReference type="EMBL" id="JAYKXP010000046">
    <property type="protein sequence ID" value="KAK7037583.1"/>
    <property type="molecule type" value="Genomic_DNA"/>
</dbReference>
<accession>A0AAW0CDA4</accession>
<keyword evidence="5" id="KW-1185">Reference proteome</keyword>
<evidence type="ECO:0000313" key="5">
    <source>
        <dbReference type="Proteomes" id="UP001383192"/>
    </source>
</evidence>
<feature type="compositionally biased region" description="Basic and acidic residues" evidence="1">
    <location>
        <begin position="315"/>
        <end position="324"/>
    </location>
</feature>
<proteinExistence type="predicted"/>
<feature type="signal peptide" evidence="2">
    <location>
        <begin position="1"/>
        <end position="17"/>
    </location>
</feature>
<evidence type="ECO:0000256" key="2">
    <source>
        <dbReference type="SAM" id="SignalP"/>
    </source>
</evidence>
<dbReference type="Gene3D" id="2.60.120.200">
    <property type="match status" value="2"/>
</dbReference>
<dbReference type="PANTHER" id="PTHR40124:SF1">
    <property type="entry name" value="DISAGGREGATASE RELATED REPEAT PROTEIN"/>
    <property type="match status" value="1"/>
</dbReference>
<evidence type="ECO:0000256" key="1">
    <source>
        <dbReference type="SAM" id="MobiDB-lite"/>
    </source>
</evidence>
<protein>
    <recommendedName>
        <fullName evidence="3">Polysaccharide lyase 14 domain-containing protein</fullName>
    </recommendedName>
</protein>
<dbReference type="Pfam" id="PF21294">
    <property type="entry name" value="Polysacc_lyase_14"/>
    <property type="match status" value="2"/>
</dbReference>
<dbReference type="PANTHER" id="PTHR40124">
    <property type="match status" value="1"/>
</dbReference>
<keyword evidence="2" id="KW-0732">Signal</keyword>
<reference evidence="4 5" key="1">
    <citation type="submission" date="2024-01" db="EMBL/GenBank/DDBJ databases">
        <title>A draft genome for a cacao thread blight-causing isolate of Paramarasmius palmivorus.</title>
        <authorList>
            <person name="Baruah I.K."/>
            <person name="Bukari Y."/>
            <person name="Amoako-Attah I."/>
            <person name="Meinhardt L.W."/>
            <person name="Bailey B.A."/>
            <person name="Cohen S.P."/>
        </authorList>
    </citation>
    <scope>NUCLEOTIDE SEQUENCE [LARGE SCALE GENOMIC DNA]</scope>
    <source>
        <strain evidence="4 5">GH-12</strain>
    </source>
</reference>
<organism evidence="4 5">
    <name type="scientific">Paramarasmius palmivorus</name>
    <dbReference type="NCBI Taxonomy" id="297713"/>
    <lineage>
        <taxon>Eukaryota</taxon>
        <taxon>Fungi</taxon>
        <taxon>Dikarya</taxon>
        <taxon>Basidiomycota</taxon>
        <taxon>Agaricomycotina</taxon>
        <taxon>Agaricomycetes</taxon>
        <taxon>Agaricomycetidae</taxon>
        <taxon>Agaricales</taxon>
        <taxon>Marasmiineae</taxon>
        <taxon>Marasmiaceae</taxon>
        <taxon>Paramarasmius</taxon>
    </lineage>
</organism>
<name>A0AAW0CDA4_9AGAR</name>
<feature type="chain" id="PRO_5043541659" description="Polysaccharide lyase 14 domain-containing protein" evidence="2">
    <location>
        <begin position="18"/>
        <end position="435"/>
    </location>
</feature>
<dbReference type="AlphaFoldDB" id="A0AAW0CDA4"/>
<evidence type="ECO:0000313" key="4">
    <source>
        <dbReference type="EMBL" id="KAK7037583.1"/>
    </source>
</evidence>
<feature type="region of interest" description="Disordered" evidence="1">
    <location>
        <begin position="308"/>
        <end position="344"/>
    </location>
</feature>
<evidence type="ECO:0000259" key="3">
    <source>
        <dbReference type="Pfam" id="PF21294"/>
    </source>
</evidence>
<dbReference type="Proteomes" id="UP001383192">
    <property type="component" value="Unassembled WGS sequence"/>
</dbReference>
<gene>
    <name evidence="4" type="ORF">VNI00_011075</name>
</gene>
<comment type="caution">
    <text evidence="4">The sequence shown here is derived from an EMBL/GenBank/DDBJ whole genome shotgun (WGS) entry which is preliminary data.</text>
</comment>